<keyword evidence="2" id="KW-0732">Signal</keyword>
<dbReference type="AlphaFoldDB" id="A0A9P9KCZ5"/>
<protein>
    <submittedName>
        <fullName evidence="3">Uncharacterized protein</fullName>
    </submittedName>
</protein>
<name>A0A9P9KCZ5_FUSSL</name>
<feature type="region of interest" description="Disordered" evidence="1">
    <location>
        <begin position="135"/>
        <end position="174"/>
    </location>
</feature>
<dbReference type="OrthoDB" id="10485192at2759"/>
<evidence type="ECO:0000256" key="2">
    <source>
        <dbReference type="SAM" id="SignalP"/>
    </source>
</evidence>
<accession>A0A9P9KCZ5</accession>
<sequence>MANPLSLAASLITLAAELRGGYVCMRAVEKAPRKARAESRQLRNLYHTIEAIAKDLNDKTLSTYKKIYSQISAYLKKADMLLTKFHKSTAFLHIKSTNHQGAVRQVEVLLHEYEGHYLRDGKTIQASFQAGVEVAHGEKLKPAQEKLEPHERPQSREGPDPAQEKAEHPREHKK</sequence>
<feature type="chain" id="PRO_5040495770" evidence="2">
    <location>
        <begin position="21"/>
        <end position="174"/>
    </location>
</feature>
<dbReference type="EMBL" id="JAGTJS010000011">
    <property type="protein sequence ID" value="KAH7252885.1"/>
    <property type="molecule type" value="Genomic_DNA"/>
</dbReference>
<gene>
    <name evidence="3" type="ORF">B0J15DRAFT_466732</name>
</gene>
<evidence type="ECO:0000256" key="1">
    <source>
        <dbReference type="SAM" id="MobiDB-lite"/>
    </source>
</evidence>
<dbReference type="Proteomes" id="UP000736672">
    <property type="component" value="Unassembled WGS sequence"/>
</dbReference>
<comment type="caution">
    <text evidence="3">The sequence shown here is derived from an EMBL/GenBank/DDBJ whole genome shotgun (WGS) entry which is preliminary data.</text>
</comment>
<evidence type="ECO:0000313" key="3">
    <source>
        <dbReference type="EMBL" id="KAH7252885.1"/>
    </source>
</evidence>
<reference evidence="3" key="1">
    <citation type="journal article" date="2021" name="Nat. Commun.">
        <title>Genetic determinants of endophytism in the Arabidopsis root mycobiome.</title>
        <authorList>
            <person name="Mesny F."/>
            <person name="Miyauchi S."/>
            <person name="Thiergart T."/>
            <person name="Pickel B."/>
            <person name="Atanasova L."/>
            <person name="Karlsson M."/>
            <person name="Huettel B."/>
            <person name="Barry K.W."/>
            <person name="Haridas S."/>
            <person name="Chen C."/>
            <person name="Bauer D."/>
            <person name="Andreopoulos W."/>
            <person name="Pangilinan J."/>
            <person name="LaButti K."/>
            <person name="Riley R."/>
            <person name="Lipzen A."/>
            <person name="Clum A."/>
            <person name="Drula E."/>
            <person name="Henrissat B."/>
            <person name="Kohler A."/>
            <person name="Grigoriev I.V."/>
            <person name="Martin F.M."/>
            <person name="Hacquard S."/>
        </authorList>
    </citation>
    <scope>NUCLEOTIDE SEQUENCE</scope>
    <source>
        <strain evidence="3">FSSC 5 MPI-SDFR-AT-0091</strain>
    </source>
</reference>
<proteinExistence type="predicted"/>
<keyword evidence="4" id="KW-1185">Reference proteome</keyword>
<feature type="signal peptide" evidence="2">
    <location>
        <begin position="1"/>
        <end position="20"/>
    </location>
</feature>
<organism evidence="3 4">
    <name type="scientific">Fusarium solani</name>
    <name type="common">Filamentous fungus</name>
    <dbReference type="NCBI Taxonomy" id="169388"/>
    <lineage>
        <taxon>Eukaryota</taxon>
        <taxon>Fungi</taxon>
        <taxon>Dikarya</taxon>
        <taxon>Ascomycota</taxon>
        <taxon>Pezizomycotina</taxon>
        <taxon>Sordariomycetes</taxon>
        <taxon>Hypocreomycetidae</taxon>
        <taxon>Hypocreales</taxon>
        <taxon>Nectriaceae</taxon>
        <taxon>Fusarium</taxon>
        <taxon>Fusarium solani species complex</taxon>
    </lineage>
</organism>
<evidence type="ECO:0000313" key="4">
    <source>
        <dbReference type="Proteomes" id="UP000736672"/>
    </source>
</evidence>